<sequence length="157" mass="18731">MCILESPDGTTRNQKDFIMTSERNMSKDCGVITKIDVGSDHKMMRARIVVNSRLERLRRMKRKRPRKINSEMLEMHEEQFQLEIANSFSILEDNKPAIETFHKVMEEEAERFGKNREDKPNEQLEQDMVIERLRKAQNTHEKIEEKKQTLKRLNTQN</sequence>
<evidence type="ECO:0000256" key="1">
    <source>
        <dbReference type="SAM" id="MobiDB-lite"/>
    </source>
</evidence>
<name>A0AAV4BL83_9GAST</name>
<keyword evidence="3" id="KW-1185">Reference proteome</keyword>
<evidence type="ECO:0000313" key="3">
    <source>
        <dbReference type="Proteomes" id="UP000735302"/>
    </source>
</evidence>
<keyword evidence="2" id="KW-0255">Endonuclease</keyword>
<keyword evidence="2" id="KW-0540">Nuclease</keyword>
<gene>
    <name evidence="2" type="ORF">PoB_004607800</name>
</gene>
<evidence type="ECO:0000313" key="2">
    <source>
        <dbReference type="EMBL" id="GFO19573.1"/>
    </source>
</evidence>
<accession>A0AAV4BL83</accession>
<organism evidence="2 3">
    <name type="scientific">Plakobranchus ocellatus</name>
    <dbReference type="NCBI Taxonomy" id="259542"/>
    <lineage>
        <taxon>Eukaryota</taxon>
        <taxon>Metazoa</taxon>
        <taxon>Spiralia</taxon>
        <taxon>Lophotrochozoa</taxon>
        <taxon>Mollusca</taxon>
        <taxon>Gastropoda</taxon>
        <taxon>Heterobranchia</taxon>
        <taxon>Euthyneura</taxon>
        <taxon>Panpulmonata</taxon>
        <taxon>Sacoglossa</taxon>
        <taxon>Placobranchoidea</taxon>
        <taxon>Plakobranchidae</taxon>
        <taxon>Plakobranchus</taxon>
    </lineage>
</organism>
<dbReference type="EMBL" id="BLXT01005065">
    <property type="protein sequence ID" value="GFO19573.1"/>
    <property type="molecule type" value="Genomic_DNA"/>
</dbReference>
<dbReference type="Proteomes" id="UP000735302">
    <property type="component" value="Unassembled WGS sequence"/>
</dbReference>
<dbReference type="GO" id="GO:0004519">
    <property type="term" value="F:endonuclease activity"/>
    <property type="evidence" value="ECO:0007669"/>
    <property type="project" value="UniProtKB-KW"/>
</dbReference>
<proteinExistence type="predicted"/>
<feature type="region of interest" description="Disordered" evidence="1">
    <location>
        <begin position="137"/>
        <end position="157"/>
    </location>
</feature>
<reference evidence="2 3" key="1">
    <citation type="journal article" date="2021" name="Elife">
        <title>Chloroplast acquisition without the gene transfer in kleptoplastic sea slugs, Plakobranchus ocellatus.</title>
        <authorList>
            <person name="Maeda T."/>
            <person name="Takahashi S."/>
            <person name="Yoshida T."/>
            <person name="Shimamura S."/>
            <person name="Takaki Y."/>
            <person name="Nagai Y."/>
            <person name="Toyoda A."/>
            <person name="Suzuki Y."/>
            <person name="Arimoto A."/>
            <person name="Ishii H."/>
            <person name="Satoh N."/>
            <person name="Nishiyama T."/>
            <person name="Hasebe M."/>
            <person name="Maruyama T."/>
            <person name="Minagawa J."/>
            <person name="Obokata J."/>
            <person name="Shigenobu S."/>
        </authorList>
    </citation>
    <scope>NUCLEOTIDE SEQUENCE [LARGE SCALE GENOMIC DNA]</scope>
</reference>
<protein>
    <submittedName>
        <fullName evidence="2">Endonuclease-reverse transcriptase</fullName>
    </submittedName>
</protein>
<comment type="caution">
    <text evidence="2">The sequence shown here is derived from an EMBL/GenBank/DDBJ whole genome shotgun (WGS) entry which is preliminary data.</text>
</comment>
<dbReference type="AlphaFoldDB" id="A0AAV4BL83"/>
<keyword evidence="2" id="KW-0378">Hydrolase</keyword>
<feature type="compositionally biased region" description="Basic and acidic residues" evidence="1">
    <location>
        <begin position="137"/>
        <end position="148"/>
    </location>
</feature>